<dbReference type="PANTHER" id="PTHR37592:SF1">
    <property type="match status" value="1"/>
</dbReference>
<evidence type="ECO:0000313" key="3">
    <source>
        <dbReference type="EMBL" id="KAK3202682.1"/>
    </source>
</evidence>
<evidence type="ECO:0000313" key="4">
    <source>
        <dbReference type="Proteomes" id="UP001280581"/>
    </source>
</evidence>
<dbReference type="Pfam" id="PF23631">
    <property type="entry name" value="DUF7143"/>
    <property type="match status" value="1"/>
</dbReference>
<organism evidence="3 4">
    <name type="scientific">Pseudopithomyces chartarum</name>
    <dbReference type="NCBI Taxonomy" id="1892770"/>
    <lineage>
        <taxon>Eukaryota</taxon>
        <taxon>Fungi</taxon>
        <taxon>Dikarya</taxon>
        <taxon>Ascomycota</taxon>
        <taxon>Pezizomycotina</taxon>
        <taxon>Dothideomycetes</taxon>
        <taxon>Pleosporomycetidae</taxon>
        <taxon>Pleosporales</taxon>
        <taxon>Massarineae</taxon>
        <taxon>Didymosphaeriaceae</taxon>
        <taxon>Pseudopithomyces</taxon>
    </lineage>
</organism>
<feature type="chain" id="PRO_5042904882" description="DUF7143 domain-containing protein" evidence="1">
    <location>
        <begin position="21"/>
        <end position="192"/>
    </location>
</feature>
<protein>
    <recommendedName>
        <fullName evidence="2">DUF7143 domain-containing protein</fullName>
    </recommendedName>
</protein>
<dbReference type="EMBL" id="WVTA01000013">
    <property type="protein sequence ID" value="KAK3202682.1"/>
    <property type="molecule type" value="Genomic_DNA"/>
</dbReference>
<name>A0AAN6LR36_9PLEO</name>
<dbReference type="AlphaFoldDB" id="A0AAN6LR36"/>
<accession>A0AAN6LR36</accession>
<feature type="domain" description="DUF7143" evidence="2">
    <location>
        <begin position="34"/>
        <end position="191"/>
    </location>
</feature>
<keyword evidence="4" id="KW-1185">Reference proteome</keyword>
<comment type="caution">
    <text evidence="3">The sequence shown here is derived from an EMBL/GenBank/DDBJ whole genome shotgun (WGS) entry which is preliminary data.</text>
</comment>
<dbReference type="Proteomes" id="UP001280581">
    <property type="component" value="Unassembled WGS sequence"/>
</dbReference>
<dbReference type="InterPro" id="IPR055567">
    <property type="entry name" value="DUF7143"/>
</dbReference>
<evidence type="ECO:0000256" key="1">
    <source>
        <dbReference type="SAM" id="SignalP"/>
    </source>
</evidence>
<evidence type="ECO:0000259" key="2">
    <source>
        <dbReference type="Pfam" id="PF23631"/>
    </source>
</evidence>
<keyword evidence="1" id="KW-0732">Signal</keyword>
<dbReference type="PANTHER" id="PTHR37592">
    <property type="match status" value="1"/>
</dbReference>
<gene>
    <name evidence="3" type="ORF">GRF29_154g367010</name>
</gene>
<proteinExistence type="predicted"/>
<feature type="signal peptide" evidence="1">
    <location>
        <begin position="1"/>
        <end position="20"/>
    </location>
</feature>
<sequence length="192" mass="20058">MYTSKTLLALVAALAIGATAAPTTLDRRQNGCFIVGTTTLPQETADSADVLAKTVTCGNTKTIGNVPDVSTNGVSFSDIDFSKSSSTPLQFALDKFATATPLASTDLAAFQTNLDLYGATEVGIRSEGGNLAIKEPKFFLAFQVARIKTAQGIPITNPGQTVEHLLGKVQKNAGRADQALLPQVEALAKQLS</sequence>
<reference evidence="3 4" key="1">
    <citation type="submission" date="2021-02" db="EMBL/GenBank/DDBJ databases">
        <title>Genome assembly of Pseudopithomyces chartarum.</title>
        <authorList>
            <person name="Jauregui R."/>
            <person name="Singh J."/>
            <person name="Voisey C."/>
        </authorList>
    </citation>
    <scope>NUCLEOTIDE SEQUENCE [LARGE SCALE GENOMIC DNA]</scope>
    <source>
        <strain evidence="3 4">AGR01</strain>
    </source>
</reference>